<evidence type="ECO:0000313" key="6">
    <source>
        <dbReference type="Proteomes" id="UP000639643"/>
    </source>
</evidence>
<dbReference type="PANTHER" id="PTHR43712">
    <property type="entry name" value="PUTATIVE (AFU_ORTHOLOGUE AFUA_4G14580)-RELATED"/>
    <property type="match status" value="1"/>
</dbReference>
<dbReference type="EMBL" id="WIGM01000189">
    <property type="protein sequence ID" value="KAF6834854.1"/>
    <property type="molecule type" value="Genomic_DNA"/>
</dbReference>
<gene>
    <name evidence="5" type="ORF">CMUS01_06008</name>
</gene>
<sequence length="475" mass="52946">MWEVRSASVDPLPHIHPSLVFWCFSELASSHLKIPLLSFSADTRFQKSISFEITEPLDLSVATRASNPDDVSGLIQDINDLHAVFKDGGEETRHELILKTRNLLHSLQTPRELMVQHTWADPGLNAALITDVDIGLWKLMVNNGADKPQRVGDLAEPLGVDPVLLGRLLRHVCAMGHLEETAQDEYKLTSFSKSPSLDVIGDGYVTLLSGIGRSPIEFYKFLRATNWGNPTDVAQTAMLAAYVTDLPNCFEYLRSIGLGPQTNRHMGGYRQGRVPWMHPSLYPVEKTLFPDIDGSPGAPLVVDVAGGLGHDIDEFKKLYPNHPGVTVQKLILQDLPVVIKDVKGIDPSIQLMGHDFLTEQPVKGAKAYFMHSIMHDWPDDVCRTILGRLAEAMQLRYSKLLIFEVVIPPTGDYWEATAGDILMMTQLSAVERTEEHWYQLIEGSGLNLKIVKFWKCGQSDVENLIECELVPPQGQ</sequence>
<protein>
    <recommendedName>
        <fullName evidence="4">O-methyltransferase C-terminal domain-containing protein</fullName>
    </recommendedName>
</protein>
<keyword evidence="6" id="KW-1185">Reference proteome</keyword>
<accession>A0A8H6KNL0</accession>
<dbReference type="PROSITE" id="PS51683">
    <property type="entry name" value="SAM_OMT_II"/>
    <property type="match status" value="1"/>
</dbReference>
<dbReference type="GO" id="GO:0032259">
    <property type="term" value="P:methylation"/>
    <property type="evidence" value="ECO:0007669"/>
    <property type="project" value="UniProtKB-KW"/>
</dbReference>
<dbReference type="Pfam" id="PF00891">
    <property type="entry name" value="Methyltransf_2"/>
    <property type="match status" value="1"/>
</dbReference>
<dbReference type="InterPro" id="IPR016461">
    <property type="entry name" value="COMT-like"/>
</dbReference>
<keyword evidence="1" id="KW-0489">Methyltransferase</keyword>
<dbReference type="Proteomes" id="UP000639643">
    <property type="component" value="Unassembled WGS sequence"/>
</dbReference>
<dbReference type="GO" id="GO:0008171">
    <property type="term" value="F:O-methyltransferase activity"/>
    <property type="evidence" value="ECO:0007669"/>
    <property type="project" value="InterPro"/>
</dbReference>
<comment type="caution">
    <text evidence="5">The sequence shown here is derived from an EMBL/GenBank/DDBJ whole genome shotgun (WGS) entry which is preliminary data.</text>
</comment>
<dbReference type="Gene3D" id="1.10.10.10">
    <property type="entry name" value="Winged helix-like DNA-binding domain superfamily/Winged helix DNA-binding domain"/>
    <property type="match status" value="1"/>
</dbReference>
<keyword evidence="3" id="KW-0949">S-adenosyl-L-methionine</keyword>
<dbReference type="InterPro" id="IPR036388">
    <property type="entry name" value="WH-like_DNA-bd_sf"/>
</dbReference>
<evidence type="ECO:0000256" key="1">
    <source>
        <dbReference type="ARBA" id="ARBA00022603"/>
    </source>
</evidence>
<evidence type="ECO:0000313" key="5">
    <source>
        <dbReference type="EMBL" id="KAF6834854.1"/>
    </source>
</evidence>
<keyword evidence="2" id="KW-0808">Transferase</keyword>
<dbReference type="PANTHER" id="PTHR43712:SF17">
    <property type="entry name" value="O-METHYLTRANSFERASE"/>
    <property type="match status" value="1"/>
</dbReference>
<dbReference type="OrthoDB" id="3340390at2759"/>
<name>A0A8H6KNL0_9PEZI</name>
<evidence type="ECO:0000256" key="2">
    <source>
        <dbReference type="ARBA" id="ARBA00022679"/>
    </source>
</evidence>
<dbReference type="Gene3D" id="3.40.50.150">
    <property type="entry name" value="Vaccinia Virus protein VP39"/>
    <property type="match status" value="1"/>
</dbReference>
<organism evidence="5 6">
    <name type="scientific">Colletotrichum musicola</name>
    <dbReference type="NCBI Taxonomy" id="2175873"/>
    <lineage>
        <taxon>Eukaryota</taxon>
        <taxon>Fungi</taxon>
        <taxon>Dikarya</taxon>
        <taxon>Ascomycota</taxon>
        <taxon>Pezizomycotina</taxon>
        <taxon>Sordariomycetes</taxon>
        <taxon>Hypocreomycetidae</taxon>
        <taxon>Glomerellales</taxon>
        <taxon>Glomerellaceae</taxon>
        <taxon>Colletotrichum</taxon>
        <taxon>Colletotrichum orchidearum species complex</taxon>
    </lineage>
</organism>
<feature type="domain" description="O-methyltransferase C-terminal" evidence="4">
    <location>
        <begin position="298"/>
        <end position="445"/>
    </location>
</feature>
<dbReference type="SUPFAM" id="SSF46785">
    <property type="entry name" value="Winged helix' DNA-binding domain"/>
    <property type="match status" value="1"/>
</dbReference>
<dbReference type="InterPro" id="IPR036390">
    <property type="entry name" value="WH_DNA-bd_sf"/>
</dbReference>
<proteinExistence type="predicted"/>
<dbReference type="SUPFAM" id="SSF53335">
    <property type="entry name" value="S-adenosyl-L-methionine-dependent methyltransferases"/>
    <property type="match status" value="1"/>
</dbReference>
<dbReference type="InterPro" id="IPR029063">
    <property type="entry name" value="SAM-dependent_MTases_sf"/>
</dbReference>
<evidence type="ECO:0000256" key="3">
    <source>
        <dbReference type="ARBA" id="ARBA00022691"/>
    </source>
</evidence>
<reference evidence="5" key="1">
    <citation type="journal article" date="2020" name="Phytopathology">
        <title>Genome Sequence Resources of Colletotrichum truncatum, C. plurivorum, C. musicola, and C. sojae: Four Species Pathogenic to Soybean (Glycine max).</title>
        <authorList>
            <person name="Rogerio F."/>
            <person name="Boufleur T.R."/>
            <person name="Ciampi-Guillardi M."/>
            <person name="Sukno S.A."/>
            <person name="Thon M.R."/>
            <person name="Massola Junior N.S."/>
            <person name="Baroncelli R."/>
        </authorList>
    </citation>
    <scope>NUCLEOTIDE SEQUENCE</scope>
    <source>
        <strain evidence="5">LFN0074</strain>
    </source>
</reference>
<dbReference type="InterPro" id="IPR001077">
    <property type="entry name" value="COMT_C"/>
</dbReference>
<dbReference type="AlphaFoldDB" id="A0A8H6KNL0"/>
<evidence type="ECO:0000259" key="4">
    <source>
        <dbReference type="Pfam" id="PF00891"/>
    </source>
</evidence>